<reference evidence="2 3" key="1">
    <citation type="submission" date="2014-03" db="EMBL/GenBank/DDBJ databases">
        <title>Bradyrhizobium valentinum sp. nov., isolated from effective nodules of Lupinus mariae-josephae, a lupine endemic of basic-lime soils in Eastern Spain.</title>
        <authorList>
            <person name="Duran D."/>
            <person name="Rey L."/>
            <person name="Navarro A."/>
            <person name="Busquets A."/>
            <person name="Imperial J."/>
            <person name="Ruiz-Argueso T."/>
        </authorList>
    </citation>
    <scope>NUCLEOTIDE SEQUENCE [LARGE SCALE GENOMIC DNA]</scope>
    <source>
        <strain evidence="2 3">LmjM3</strain>
    </source>
</reference>
<evidence type="ECO:0008006" key="4">
    <source>
        <dbReference type="Google" id="ProtNLM"/>
    </source>
</evidence>
<accession>A0A0R3KZ14</accession>
<keyword evidence="3" id="KW-1185">Reference proteome</keyword>
<proteinExistence type="predicted"/>
<sequence>MKAFAIGLVLACLSTVADAGSSIIGAGSQSCTAWTNRKKNAVVKGSFESWLVGFISGLNISGERDMVGGGDFDAIVAWMDQRCLATPSDRIGIAALDLGMELARKAAKP</sequence>
<comment type="caution">
    <text evidence="2">The sequence shown here is derived from an EMBL/GenBank/DDBJ whole genome shotgun (WGS) entry which is preliminary data.</text>
</comment>
<evidence type="ECO:0000256" key="1">
    <source>
        <dbReference type="SAM" id="SignalP"/>
    </source>
</evidence>
<gene>
    <name evidence="2" type="ORF">CP49_10685</name>
</gene>
<feature type="chain" id="PRO_5006442533" description="Rap1a immunity protein domain-containing protein" evidence="1">
    <location>
        <begin position="20"/>
        <end position="109"/>
    </location>
</feature>
<evidence type="ECO:0000313" key="3">
    <source>
        <dbReference type="Proteomes" id="UP000051913"/>
    </source>
</evidence>
<feature type="signal peptide" evidence="1">
    <location>
        <begin position="1"/>
        <end position="19"/>
    </location>
</feature>
<dbReference type="PROSITE" id="PS51257">
    <property type="entry name" value="PROKAR_LIPOPROTEIN"/>
    <property type="match status" value="1"/>
</dbReference>
<dbReference type="Proteomes" id="UP000051913">
    <property type="component" value="Unassembled WGS sequence"/>
</dbReference>
<dbReference type="RefSeq" id="WP_057854218.1">
    <property type="nucleotide sequence ID" value="NZ_LLXX01000177.1"/>
</dbReference>
<dbReference type="EMBL" id="LLXX01000177">
    <property type="protein sequence ID" value="KRQ98386.1"/>
    <property type="molecule type" value="Genomic_DNA"/>
</dbReference>
<keyword evidence="1" id="KW-0732">Signal</keyword>
<organism evidence="2 3">
    <name type="scientific">Bradyrhizobium valentinum</name>
    <dbReference type="NCBI Taxonomy" id="1518501"/>
    <lineage>
        <taxon>Bacteria</taxon>
        <taxon>Pseudomonadati</taxon>
        <taxon>Pseudomonadota</taxon>
        <taxon>Alphaproteobacteria</taxon>
        <taxon>Hyphomicrobiales</taxon>
        <taxon>Nitrobacteraceae</taxon>
        <taxon>Bradyrhizobium</taxon>
    </lineage>
</organism>
<evidence type="ECO:0000313" key="2">
    <source>
        <dbReference type="EMBL" id="KRQ98386.1"/>
    </source>
</evidence>
<name>A0A0R3KZ14_9BRAD</name>
<dbReference type="AlphaFoldDB" id="A0A0R3KZ14"/>
<protein>
    <recommendedName>
        <fullName evidence="4">Rap1a immunity protein domain-containing protein</fullName>
    </recommendedName>
</protein>